<dbReference type="InterPro" id="IPR001764">
    <property type="entry name" value="Glyco_hydro_3_N"/>
</dbReference>
<dbReference type="InterPro" id="IPR017853">
    <property type="entry name" value="GH"/>
</dbReference>
<accession>A0ABW4BLB8</accession>
<dbReference type="InterPro" id="IPR026891">
    <property type="entry name" value="Fn3-like"/>
</dbReference>
<dbReference type="InterPro" id="IPR036962">
    <property type="entry name" value="Glyco_hydro_3_N_sf"/>
</dbReference>
<dbReference type="Pfam" id="PF00933">
    <property type="entry name" value="Glyco_hydro_3"/>
    <property type="match status" value="1"/>
</dbReference>
<dbReference type="GO" id="GO:0016787">
    <property type="term" value="F:hydrolase activity"/>
    <property type="evidence" value="ECO:0007669"/>
    <property type="project" value="UniProtKB-KW"/>
</dbReference>
<feature type="domain" description="Fibronectin type III-like" evidence="2">
    <location>
        <begin position="687"/>
        <end position="755"/>
    </location>
</feature>
<dbReference type="SUPFAM" id="SSF52279">
    <property type="entry name" value="Beta-D-glucan exohydrolase, C-terminal domain"/>
    <property type="match status" value="1"/>
</dbReference>
<organism evidence="3 4">
    <name type="scientific">Lapidilactobacillus gannanensis</name>
    <dbReference type="NCBI Taxonomy" id="2486002"/>
    <lineage>
        <taxon>Bacteria</taxon>
        <taxon>Bacillati</taxon>
        <taxon>Bacillota</taxon>
        <taxon>Bacilli</taxon>
        <taxon>Lactobacillales</taxon>
        <taxon>Lactobacillaceae</taxon>
        <taxon>Lapidilactobacillus</taxon>
    </lineage>
</organism>
<dbReference type="Gene3D" id="3.20.20.300">
    <property type="entry name" value="Glycoside hydrolase, family 3, N-terminal domain"/>
    <property type="match status" value="1"/>
</dbReference>
<dbReference type="PANTHER" id="PTHR30620:SF123">
    <property type="entry name" value="BETA-XYLOSIDASE"/>
    <property type="match status" value="1"/>
</dbReference>
<dbReference type="InterPro" id="IPR036881">
    <property type="entry name" value="Glyco_hydro_3_C_sf"/>
</dbReference>
<protein>
    <submittedName>
        <fullName evidence="3">Glycoside hydrolase family 3 protein</fullName>
    </submittedName>
</protein>
<keyword evidence="1 3" id="KW-0378">Hydrolase</keyword>
<dbReference type="SMART" id="SM01217">
    <property type="entry name" value="Fn3_like"/>
    <property type="match status" value="1"/>
</dbReference>
<dbReference type="InterPro" id="IPR051915">
    <property type="entry name" value="Cellulose_Degrad_GH3"/>
</dbReference>
<reference evidence="4" key="1">
    <citation type="journal article" date="2019" name="Int. J. Syst. Evol. Microbiol.">
        <title>The Global Catalogue of Microorganisms (GCM) 10K type strain sequencing project: providing services to taxonomists for standard genome sequencing and annotation.</title>
        <authorList>
            <consortium name="The Broad Institute Genomics Platform"/>
            <consortium name="The Broad Institute Genome Sequencing Center for Infectious Disease"/>
            <person name="Wu L."/>
            <person name="Ma J."/>
        </authorList>
    </citation>
    <scope>NUCLEOTIDE SEQUENCE [LARGE SCALE GENOMIC DNA]</scope>
    <source>
        <strain evidence="4">CCM 8937</strain>
    </source>
</reference>
<name>A0ABW4BLB8_9LACO</name>
<dbReference type="Pfam" id="PF01915">
    <property type="entry name" value="Glyco_hydro_3_C"/>
    <property type="match status" value="1"/>
</dbReference>
<sequence>MSVQFPYQDKKLTIRERTNDLCERLTVKEKVGQLNQHLYGWKCYQRKDNHFELTDYFKKHVKWGGGIGALYGVLRADPWSQVDYKNGIPAGKSKQVINQIQRFVIKNSRLGIPALIVEECPHGLQGLDSVSYPTNIGKGNAFDIELISEMAHQQAFEMKNKGVNLALVSTLDLAKDPRWGRFEECFGEDPFLSARYTEAIISGFQGNLIQGTNDFRNLTVNELEDNNSVGVVIKHLIGQGETLGGHNSGTVTIGNREFMDIYYDLMNSSRDAVGVMAAYNDIDGVPCHANRYLLAELLRKKIGFQGIVMADGVALDKLSELYPSKLSAAVAALSAGVDLSLWDDTYTELEAAIEQIPEAIDYLNTSVKRVLSIKFLLGLFDRDYDDDEQIVINDKSDVCNLELARKSITMVKNNGILPLTNIEKRVFVIGPNANNLYNQLGDYTSPQTEIRLKKTIFTELQRKFPNSKFFKGSEIRTASSDESLESVISSAKKFNPNVIVSCLGGSSTRNFTTKFLANGAAQAPDKNMDSGENIDLASLKVGGNQLPLLREIKKLNKPMITVMIQGRPYELTEIERLSDALLIGWYPGQQGGQALAEIITGEINPSGRLSISYPRNSAQLPVYYNQRDVMKNDDYFDLSGSPQYKFGYGLHYGKITYSNLVGNYSQQKNKIFLEVTLDNSGKYEIEETVLVFAKFKTVGVLPRTSSLVAFKKVKIKSGMKKRVNIQISVTDLHYTNSDYLTVQPKSITLTIENQSVGLNLE</sequence>
<proteinExistence type="predicted"/>
<dbReference type="Proteomes" id="UP001597191">
    <property type="component" value="Unassembled WGS sequence"/>
</dbReference>
<evidence type="ECO:0000313" key="3">
    <source>
        <dbReference type="EMBL" id="MFD1410242.1"/>
    </source>
</evidence>
<dbReference type="InterPro" id="IPR002772">
    <property type="entry name" value="Glyco_hydro_3_C"/>
</dbReference>
<comment type="caution">
    <text evidence="3">The sequence shown here is derived from an EMBL/GenBank/DDBJ whole genome shotgun (WGS) entry which is preliminary data.</text>
</comment>
<dbReference type="Gene3D" id="3.40.50.1700">
    <property type="entry name" value="Glycoside hydrolase family 3 C-terminal domain"/>
    <property type="match status" value="1"/>
</dbReference>
<evidence type="ECO:0000259" key="2">
    <source>
        <dbReference type="SMART" id="SM01217"/>
    </source>
</evidence>
<keyword evidence="4" id="KW-1185">Reference proteome</keyword>
<dbReference type="Pfam" id="PF14310">
    <property type="entry name" value="Fn3-like"/>
    <property type="match status" value="1"/>
</dbReference>
<dbReference type="PANTHER" id="PTHR30620">
    <property type="entry name" value="PERIPLASMIC BETA-GLUCOSIDASE-RELATED"/>
    <property type="match status" value="1"/>
</dbReference>
<dbReference type="InterPro" id="IPR013783">
    <property type="entry name" value="Ig-like_fold"/>
</dbReference>
<gene>
    <name evidence="3" type="ORF">ACFQ4R_01215</name>
</gene>
<dbReference type="Gene3D" id="2.60.40.10">
    <property type="entry name" value="Immunoglobulins"/>
    <property type="match status" value="1"/>
</dbReference>
<dbReference type="SUPFAM" id="SSF51445">
    <property type="entry name" value="(Trans)glycosidases"/>
    <property type="match status" value="1"/>
</dbReference>
<evidence type="ECO:0000256" key="1">
    <source>
        <dbReference type="ARBA" id="ARBA00022801"/>
    </source>
</evidence>
<dbReference type="RefSeq" id="WP_125646940.1">
    <property type="nucleotide sequence ID" value="NZ_JBHTOH010000014.1"/>
</dbReference>
<dbReference type="EMBL" id="JBHTOH010000014">
    <property type="protein sequence ID" value="MFD1410242.1"/>
    <property type="molecule type" value="Genomic_DNA"/>
</dbReference>
<dbReference type="PRINTS" id="PR00133">
    <property type="entry name" value="GLHYDRLASE3"/>
</dbReference>
<evidence type="ECO:0000313" key="4">
    <source>
        <dbReference type="Proteomes" id="UP001597191"/>
    </source>
</evidence>